<dbReference type="EMBL" id="CAAALY010245215">
    <property type="protein sequence ID" value="VEL33131.1"/>
    <property type="molecule type" value="Genomic_DNA"/>
</dbReference>
<evidence type="ECO:0000256" key="1">
    <source>
        <dbReference type="SAM" id="MobiDB-lite"/>
    </source>
</evidence>
<dbReference type="Proteomes" id="UP000784294">
    <property type="component" value="Unassembled WGS sequence"/>
</dbReference>
<feature type="region of interest" description="Disordered" evidence="1">
    <location>
        <begin position="1"/>
        <end position="26"/>
    </location>
</feature>
<gene>
    <name evidence="2" type="ORF">PXEA_LOCUS26571</name>
</gene>
<reference evidence="2" key="1">
    <citation type="submission" date="2018-11" db="EMBL/GenBank/DDBJ databases">
        <authorList>
            <consortium name="Pathogen Informatics"/>
        </authorList>
    </citation>
    <scope>NUCLEOTIDE SEQUENCE</scope>
</reference>
<organism evidence="2 3">
    <name type="scientific">Protopolystoma xenopodis</name>
    <dbReference type="NCBI Taxonomy" id="117903"/>
    <lineage>
        <taxon>Eukaryota</taxon>
        <taxon>Metazoa</taxon>
        <taxon>Spiralia</taxon>
        <taxon>Lophotrochozoa</taxon>
        <taxon>Platyhelminthes</taxon>
        <taxon>Monogenea</taxon>
        <taxon>Polyopisthocotylea</taxon>
        <taxon>Polystomatidea</taxon>
        <taxon>Polystomatidae</taxon>
        <taxon>Protopolystoma</taxon>
    </lineage>
</organism>
<dbReference type="AlphaFoldDB" id="A0A3S5C3N8"/>
<protein>
    <submittedName>
        <fullName evidence="2">Uncharacterized protein</fullName>
    </submittedName>
</protein>
<evidence type="ECO:0000313" key="3">
    <source>
        <dbReference type="Proteomes" id="UP000784294"/>
    </source>
</evidence>
<comment type="caution">
    <text evidence="2">The sequence shown here is derived from an EMBL/GenBank/DDBJ whole genome shotgun (WGS) entry which is preliminary data.</text>
</comment>
<proteinExistence type="predicted"/>
<evidence type="ECO:0000313" key="2">
    <source>
        <dbReference type="EMBL" id="VEL33131.1"/>
    </source>
</evidence>
<accession>A0A3S5C3N8</accession>
<name>A0A3S5C3N8_9PLAT</name>
<sequence length="113" mass="12106">MSQPDRVAPFNLASRSPDQSHDDPALTSRLLGDVQITSRPTCAFHHHRDGVLFSRRISSDSSSSNSHFSVGTTTAADLGAIIGANSLFCQPSSTTAALDLHLYSGRPLVSRKQ</sequence>
<keyword evidence="3" id="KW-1185">Reference proteome</keyword>